<dbReference type="Pfam" id="PF13196">
    <property type="entry name" value="DUF4012"/>
    <property type="match status" value="1"/>
</dbReference>
<dbReference type="InterPro" id="IPR025101">
    <property type="entry name" value="DUF4012"/>
</dbReference>
<proteinExistence type="predicted"/>
<dbReference type="Proteomes" id="UP000029661">
    <property type="component" value="Chromosome"/>
</dbReference>
<dbReference type="GeneID" id="24791838"/>
<gene>
    <name evidence="1" type="ORF">BRM9_0688</name>
</gene>
<reference evidence="1 2" key="1">
    <citation type="submission" date="2013-12" db="EMBL/GenBank/DDBJ databases">
        <title>The complete genome sequence of Methanobacterium sp. BRM9.</title>
        <authorList>
            <consortium name="Pastoral Greenhouse Gas Research Consortium"/>
            <person name="Kelly W.J."/>
            <person name="Leahy S.C."/>
            <person name="Perry R."/>
            <person name="Li D."/>
            <person name="Altermann E."/>
            <person name="Lambie S.C."/>
            <person name="Attwood G.T."/>
        </authorList>
    </citation>
    <scope>NUCLEOTIDE SEQUENCE [LARGE SCALE GENOMIC DNA]</scope>
    <source>
        <strain evidence="1 2">BRM9</strain>
    </source>
</reference>
<dbReference type="OrthoDB" id="80541at2157"/>
<dbReference type="RefSeq" id="WP_048084820.1">
    <property type="nucleotide sequence ID" value="NZ_CP006933.1"/>
</dbReference>
<name>A0A089ZUY8_METFO</name>
<sequence>MSKKLIALIILILVAAAAGVIISHYYSQGKEKFEGNYNVLLLCVDTSEQRPGIGAVDMAFVVNVNQGKVVNMTPVYPGGLAHPTLTPTTDMQSYGINRYYLHDSLWTSDVEKGAKIAQETVEYNTGMKTDLVVIVTPESIDAIIQAIGPISVEGQGSVTGNSIEFLREEQNENGVSRGSAVQSLMNGIKNAIQDPNNRKALMGVVSNQYSQGHIYVFPADVFQQFVVYEGINSLF</sequence>
<protein>
    <submittedName>
        <fullName evidence="1">Cell envelope-related transcriptional attenuator</fullName>
    </submittedName>
</protein>
<dbReference type="AlphaFoldDB" id="A0A089ZUY8"/>
<organism evidence="1 2">
    <name type="scientific">Methanobacterium formicicum</name>
    <dbReference type="NCBI Taxonomy" id="2162"/>
    <lineage>
        <taxon>Archaea</taxon>
        <taxon>Methanobacteriati</taxon>
        <taxon>Methanobacteriota</taxon>
        <taxon>Methanomada group</taxon>
        <taxon>Methanobacteria</taxon>
        <taxon>Methanobacteriales</taxon>
        <taxon>Methanobacteriaceae</taxon>
        <taxon>Methanobacterium</taxon>
    </lineage>
</organism>
<evidence type="ECO:0000313" key="2">
    <source>
        <dbReference type="Proteomes" id="UP000029661"/>
    </source>
</evidence>
<dbReference type="EMBL" id="CP006933">
    <property type="protein sequence ID" value="AIS31509.1"/>
    <property type="molecule type" value="Genomic_DNA"/>
</dbReference>
<dbReference type="Gene3D" id="3.40.630.190">
    <property type="entry name" value="LCP protein"/>
    <property type="match status" value="1"/>
</dbReference>
<dbReference type="KEGG" id="mfc:BRM9_0688"/>
<accession>A0A089ZUY8</accession>
<evidence type="ECO:0000313" key="1">
    <source>
        <dbReference type="EMBL" id="AIS31509.1"/>
    </source>
</evidence>